<dbReference type="EMBL" id="FUFT01000005">
    <property type="protein sequence ID" value="SJL84531.1"/>
    <property type="molecule type" value="Genomic_DNA"/>
</dbReference>
<organism evidence="1 2">
    <name type="scientific">Vibrio palustris</name>
    <dbReference type="NCBI Taxonomy" id="1918946"/>
    <lineage>
        <taxon>Bacteria</taxon>
        <taxon>Pseudomonadati</taxon>
        <taxon>Pseudomonadota</taxon>
        <taxon>Gammaproteobacteria</taxon>
        <taxon>Vibrionales</taxon>
        <taxon>Vibrionaceae</taxon>
        <taxon>Vibrio</taxon>
    </lineage>
</organism>
<proteinExistence type="predicted"/>
<evidence type="ECO:0000313" key="2">
    <source>
        <dbReference type="Proteomes" id="UP000189475"/>
    </source>
</evidence>
<name>A0A1R4B6N4_9VIBR</name>
<keyword evidence="2" id="KW-1185">Reference proteome</keyword>
<reference evidence="1 2" key="1">
    <citation type="submission" date="2017-02" db="EMBL/GenBank/DDBJ databases">
        <authorList>
            <person name="Peterson S.W."/>
        </authorList>
    </citation>
    <scope>NUCLEOTIDE SEQUENCE [LARGE SCALE GENOMIC DNA]</scope>
    <source>
        <strain evidence="1 2">CECT 9027</strain>
    </source>
</reference>
<accession>A0A1R4B6N4</accession>
<evidence type="ECO:0000313" key="1">
    <source>
        <dbReference type="EMBL" id="SJL84531.1"/>
    </source>
</evidence>
<gene>
    <name evidence="1" type="ORF">VPAL9027_02520</name>
</gene>
<dbReference type="AlphaFoldDB" id="A0A1R4B6N4"/>
<dbReference type="Proteomes" id="UP000189475">
    <property type="component" value="Unassembled WGS sequence"/>
</dbReference>
<protein>
    <submittedName>
        <fullName evidence="1">Uncharacterized protein</fullName>
    </submittedName>
</protein>
<sequence>MQSLLTNGNTMVVPSVREYYRCLVSTQVNSALRRVLGKNFPSHVLESFG</sequence>